<name>A0ACB6Z5H5_THEGA</name>
<reference evidence="1" key="2">
    <citation type="journal article" date="2020" name="Nat. Commun.">
        <title>Large-scale genome sequencing of mycorrhizal fungi provides insights into the early evolution of symbiotic traits.</title>
        <authorList>
            <person name="Miyauchi S."/>
            <person name="Kiss E."/>
            <person name="Kuo A."/>
            <person name="Drula E."/>
            <person name="Kohler A."/>
            <person name="Sanchez-Garcia M."/>
            <person name="Morin E."/>
            <person name="Andreopoulos B."/>
            <person name="Barry K.W."/>
            <person name="Bonito G."/>
            <person name="Buee M."/>
            <person name="Carver A."/>
            <person name="Chen C."/>
            <person name="Cichocki N."/>
            <person name="Clum A."/>
            <person name="Culley D."/>
            <person name="Crous P.W."/>
            <person name="Fauchery L."/>
            <person name="Girlanda M."/>
            <person name="Hayes R.D."/>
            <person name="Keri Z."/>
            <person name="LaButti K."/>
            <person name="Lipzen A."/>
            <person name="Lombard V."/>
            <person name="Magnuson J."/>
            <person name="Maillard F."/>
            <person name="Murat C."/>
            <person name="Nolan M."/>
            <person name="Ohm R.A."/>
            <person name="Pangilinan J."/>
            <person name="Pereira M.F."/>
            <person name="Perotto S."/>
            <person name="Peter M."/>
            <person name="Pfister S."/>
            <person name="Riley R."/>
            <person name="Sitrit Y."/>
            <person name="Stielow J.B."/>
            <person name="Szollosi G."/>
            <person name="Zifcakova L."/>
            <person name="Stursova M."/>
            <person name="Spatafora J.W."/>
            <person name="Tedersoo L."/>
            <person name="Vaario L.M."/>
            <person name="Yamada A."/>
            <person name="Yan M."/>
            <person name="Wang P."/>
            <person name="Xu J."/>
            <person name="Bruns T."/>
            <person name="Baldrian P."/>
            <person name="Vilgalys R."/>
            <person name="Dunand C."/>
            <person name="Henrissat B."/>
            <person name="Grigoriev I.V."/>
            <person name="Hibbett D."/>
            <person name="Nagy L.G."/>
            <person name="Martin F.M."/>
        </authorList>
    </citation>
    <scope>NUCLEOTIDE SEQUENCE</scope>
    <source>
        <strain evidence="1">P2</strain>
    </source>
</reference>
<evidence type="ECO:0000313" key="1">
    <source>
        <dbReference type="EMBL" id="KAF9644640.1"/>
    </source>
</evidence>
<sequence>MSQWPAGDPLVQLQKKGVEFEAIMTDTSSSSASDGPRDGNWDDCDFPVSPQSSFVSGYEHVDEPELPKYTAESLKTALESCGQLMLSLRRRISRPPTSESVPLGNNRDADDLHIQVLALEQSMGGVFRQLRTLLNRARSINRLSPALLTTIFRLAIGPIKTTDLRDVLRLSSTCSNWRAIILNDGAMWSNIRLTGQDPSFVVQQVERCGGAPLRLFIDMPHTVFRVEGAPYLAHFKQIAPIIRVRRSQVESISATIGGCRAFQREFGLDWPNLEEFVWIDECPTGSRMHERSPPIPDKDHPAPKLRYLSAKQGLPWEMAPTTSLTTLKLEGPVNTDIFKLLQATPHLESLELIKLHVQASPTNATSIELPRLTRLTMRNVEYGQLFARVTFPSLRNLTVDPVEYREPPMEIVWGGLHVPPGTTTLKIEYLHHRNDKISITGSDGTKARSFSLTEHATLIRSTLMILALRQTSLVSVTSLSIGRGAPELGAQLPSTSICALVSWLPHLRRLDIYPSQLTLAVMKHLRRHPLVCPELRILSLTVVRETCEDVFWLLSGFLSDRADSKRWLHRVDCVILRAGEDPHEARRVWDSLSQDRKLGEYLWCSCTLGKDACRKTPCTEMYPTEKATFKRYSYCRYPHQKIEGGDSSRGQCDGDCSCCGQVGEVQP</sequence>
<accession>A0ACB6Z5H5</accession>
<keyword evidence="2" id="KW-1185">Reference proteome</keyword>
<dbReference type="Proteomes" id="UP000886501">
    <property type="component" value="Unassembled WGS sequence"/>
</dbReference>
<comment type="caution">
    <text evidence="1">The sequence shown here is derived from an EMBL/GenBank/DDBJ whole genome shotgun (WGS) entry which is preliminary data.</text>
</comment>
<gene>
    <name evidence="1" type="ORF">BDM02DRAFT_890426</name>
</gene>
<proteinExistence type="predicted"/>
<organism evidence="1 2">
    <name type="scientific">Thelephora ganbajun</name>
    <name type="common">Ganba fungus</name>
    <dbReference type="NCBI Taxonomy" id="370292"/>
    <lineage>
        <taxon>Eukaryota</taxon>
        <taxon>Fungi</taxon>
        <taxon>Dikarya</taxon>
        <taxon>Basidiomycota</taxon>
        <taxon>Agaricomycotina</taxon>
        <taxon>Agaricomycetes</taxon>
        <taxon>Thelephorales</taxon>
        <taxon>Thelephoraceae</taxon>
        <taxon>Thelephora</taxon>
    </lineage>
</organism>
<reference evidence="1" key="1">
    <citation type="submission" date="2019-10" db="EMBL/GenBank/DDBJ databases">
        <authorList>
            <consortium name="DOE Joint Genome Institute"/>
            <person name="Kuo A."/>
            <person name="Miyauchi S."/>
            <person name="Kiss E."/>
            <person name="Drula E."/>
            <person name="Kohler A."/>
            <person name="Sanchez-Garcia M."/>
            <person name="Andreopoulos B."/>
            <person name="Barry K.W."/>
            <person name="Bonito G."/>
            <person name="Buee M."/>
            <person name="Carver A."/>
            <person name="Chen C."/>
            <person name="Cichocki N."/>
            <person name="Clum A."/>
            <person name="Culley D."/>
            <person name="Crous P.W."/>
            <person name="Fauchery L."/>
            <person name="Girlanda M."/>
            <person name="Hayes R."/>
            <person name="Keri Z."/>
            <person name="Labutti K."/>
            <person name="Lipzen A."/>
            <person name="Lombard V."/>
            <person name="Magnuson J."/>
            <person name="Maillard F."/>
            <person name="Morin E."/>
            <person name="Murat C."/>
            <person name="Nolan M."/>
            <person name="Ohm R."/>
            <person name="Pangilinan J."/>
            <person name="Pereira M."/>
            <person name="Perotto S."/>
            <person name="Peter M."/>
            <person name="Riley R."/>
            <person name="Sitrit Y."/>
            <person name="Stielow B."/>
            <person name="Szollosi G."/>
            <person name="Zifcakova L."/>
            <person name="Stursova M."/>
            <person name="Spatafora J.W."/>
            <person name="Tedersoo L."/>
            <person name="Vaario L.-M."/>
            <person name="Yamada A."/>
            <person name="Yan M."/>
            <person name="Wang P."/>
            <person name="Xu J."/>
            <person name="Bruns T."/>
            <person name="Baldrian P."/>
            <person name="Vilgalys R."/>
            <person name="Henrissat B."/>
            <person name="Grigoriev I.V."/>
            <person name="Hibbett D."/>
            <person name="Nagy L.G."/>
            <person name="Martin F.M."/>
        </authorList>
    </citation>
    <scope>NUCLEOTIDE SEQUENCE</scope>
    <source>
        <strain evidence="1">P2</strain>
    </source>
</reference>
<protein>
    <submittedName>
        <fullName evidence="1">Uncharacterized protein</fullName>
    </submittedName>
</protein>
<dbReference type="EMBL" id="MU118127">
    <property type="protein sequence ID" value="KAF9644640.1"/>
    <property type="molecule type" value="Genomic_DNA"/>
</dbReference>
<evidence type="ECO:0000313" key="2">
    <source>
        <dbReference type="Proteomes" id="UP000886501"/>
    </source>
</evidence>